<comment type="caution">
    <text evidence="3">The sequence shown here is derived from an EMBL/GenBank/DDBJ whole genome shotgun (WGS) entry which is preliminary data.</text>
</comment>
<dbReference type="PANTHER" id="PTHR24071:SF0">
    <property type="entry name" value="GTP-BINDING NUCLEAR PROTEIN RAN"/>
    <property type="match status" value="1"/>
</dbReference>
<evidence type="ECO:0000256" key="1">
    <source>
        <dbReference type="ARBA" id="ARBA00022741"/>
    </source>
</evidence>
<dbReference type="PANTHER" id="PTHR24071">
    <property type="entry name" value="RAN GTPASE"/>
    <property type="match status" value="1"/>
</dbReference>
<keyword evidence="1" id="KW-0547">Nucleotide-binding</keyword>
<dbReference type="GO" id="GO:0006606">
    <property type="term" value="P:protein import into nucleus"/>
    <property type="evidence" value="ECO:0007669"/>
    <property type="project" value="TreeGrafter"/>
</dbReference>
<accession>A0A819NZT2</accession>
<protein>
    <submittedName>
        <fullName evidence="3">Uncharacterized protein</fullName>
    </submittedName>
</protein>
<dbReference type="GO" id="GO:0003924">
    <property type="term" value="F:GTPase activity"/>
    <property type="evidence" value="ECO:0007669"/>
    <property type="project" value="InterPro"/>
</dbReference>
<organism evidence="3 4">
    <name type="scientific">Rotaria sordida</name>
    <dbReference type="NCBI Taxonomy" id="392033"/>
    <lineage>
        <taxon>Eukaryota</taxon>
        <taxon>Metazoa</taxon>
        <taxon>Spiralia</taxon>
        <taxon>Gnathifera</taxon>
        <taxon>Rotifera</taxon>
        <taxon>Eurotatoria</taxon>
        <taxon>Bdelloidea</taxon>
        <taxon>Philodinida</taxon>
        <taxon>Philodinidae</taxon>
        <taxon>Rotaria</taxon>
    </lineage>
</organism>
<dbReference type="InterPro" id="IPR027417">
    <property type="entry name" value="P-loop_NTPase"/>
</dbReference>
<dbReference type="GO" id="GO:0005525">
    <property type="term" value="F:GTP binding"/>
    <property type="evidence" value="ECO:0007669"/>
    <property type="project" value="UniProtKB-KW"/>
</dbReference>
<feature type="non-terminal residue" evidence="3">
    <location>
        <position position="1"/>
    </location>
</feature>
<evidence type="ECO:0000313" key="3">
    <source>
        <dbReference type="EMBL" id="CAF4005023.1"/>
    </source>
</evidence>
<dbReference type="Gene3D" id="3.40.50.300">
    <property type="entry name" value="P-loop containing nucleotide triphosphate hydrolases"/>
    <property type="match status" value="1"/>
</dbReference>
<dbReference type="AlphaFoldDB" id="A0A819NZT2"/>
<dbReference type="EMBL" id="CAJOAX010007263">
    <property type="protein sequence ID" value="CAF4005023.1"/>
    <property type="molecule type" value="Genomic_DNA"/>
</dbReference>
<dbReference type="Proteomes" id="UP000663823">
    <property type="component" value="Unassembled WGS sequence"/>
</dbReference>
<name>A0A819NZT2_9BILA</name>
<gene>
    <name evidence="3" type="ORF">OTI717_LOCUS29227</name>
</gene>
<dbReference type="GO" id="GO:0005737">
    <property type="term" value="C:cytoplasm"/>
    <property type="evidence" value="ECO:0007669"/>
    <property type="project" value="TreeGrafter"/>
</dbReference>
<keyword evidence="2" id="KW-0342">GTP-binding</keyword>
<evidence type="ECO:0000256" key="2">
    <source>
        <dbReference type="ARBA" id="ARBA00023134"/>
    </source>
</evidence>
<sequence length="68" mass="7716">DISALSNYNLEKPFLWLAQKLTGNDDLQLVSQISLIPPEIHLDPDMLREHELQLIEAASHPLPDDDDL</sequence>
<dbReference type="GO" id="GO:0005634">
    <property type="term" value="C:nucleus"/>
    <property type="evidence" value="ECO:0007669"/>
    <property type="project" value="TreeGrafter"/>
</dbReference>
<dbReference type="GO" id="GO:0000054">
    <property type="term" value="P:ribosomal subunit export from nucleus"/>
    <property type="evidence" value="ECO:0007669"/>
    <property type="project" value="TreeGrafter"/>
</dbReference>
<dbReference type="InterPro" id="IPR002041">
    <property type="entry name" value="Ran_GTPase"/>
</dbReference>
<proteinExistence type="predicted"/>
<reference evidence="3" key="1">
    <citation type="submission" date="2021-02" db="EMBL/GenBank/DDBJ databases">
        <authorList>
            <person name="Nowell W R."/>
        </authorList>
    </citation>
    <scope>NUCLEOTIDE SEQUENCE</scope>
</reference>
<evidence type="ECO:0000313" key="4">
    <source>
        <dbReference type="Proteomes" id="UP000663823"/>
    </source>
</evidence>